<accession>A0A0E9THM1</accession>
<keyword evidence="1" id="KW-1133">Transmembrane helix</keyword>
<reference evidence="2" key="2">
    <citation type="journal article" date="2015" name="Fish Shellfish Immunol.">
        <title>Early steps in the European eel (Anguilla anguilla)-Vibrio vulnificus interaction in the gills: Role of the RtxA13 toxin.</title>
        <authorList>
            <person name="Callol A."/>
            <person name="Pajuelo D."/>
            <person name="Ebbesson L."/>
            <person name="Teles M."/>
            <person name="MacKenzie S."/>
            <person name="Amaro C."/>
        </authorList>
    </citation>
    <scope>NUCLEOTIDE SEQUENCE</scope>
</reference>
<name>A0A0E9THM1_ANGAN</name>
<dbReference type="AlphaFoldDB" id="A0A0E9THM1"/>
<organism evidence="2">
    <name type="scientific">Anguilla anguilla</name>
    <name type="common">European freshwater eel</name>
    <name type="synonym">Muraena anguilla</name>
    <dbReference type="NCBI Taxonomy" id="7936"/>
    <lineage>
        <taxon>Eukaryota</taxon>
        <taxon>Metazoa</taxon>
        <taxon>Chordata</taxon>
        <taxon>Craniata</taxon>
        <taxon>Vertebrata</taxon>
        <taxon>Euteleostomi</taxon>
        <taxon>Actinopterygii</taxon>
        <taxon>Neopterygii</taxon>
        <taxon>Teleostei</taxon>
        <taxon>Anguilliformes</taxon>
        <taxon>Anguillidae</taxon>
        <taxon>Anguilla</taxon>
    </lineage>
</organism>
<evidence type="ECO:0000313" key="2">
    <source>
        <dbReference type="EMBL" id="JAH53184.1"/>
    </source>
</evidence>
<evidence type="ECO:0000256" key="1">
    <source>
        <dbReference type="SAM" id="Phobius"/>
    </source>
</evidence>
<keyword evidence="1" id="KW-0472">Membrane</keyword>
<feature type="transmembrane region" description="Helical" evidence="1">
    <location>
        <begin position="6"/>
        <end position="25"/>
    </location>
</feature>
<reference evidence="2" key="1">
    <citation type="submission" date="2014-11" db="EMBL/GenBank/DDBJ databases">
        <authorList>
            <person name="Amaro Gonzalez C."/>
        </authorList>
    </citation>
    <scope>NUCLEOTIDE SEQUENCE</scope>
</reference>
<protein>
    <submittedName>
        <fullName evidence="2">Uncharacterized protein</fullName>
    </submittedName>
</protein>
<keyword evidence="1" id="KW-0812">Transmembrane</keyword>
<dbReference type="EMBL" id="GBXM01055393">
    <property type="protein sequence ID" value="JAH53184.1"/>
    <property type="molecule type" value="Transcribed_RNA"/>
</dbReference>
<sequence>MVDIVLWLGHIWLPLELAHLSLLMMKL</sequence>
<proteinExistence type="predicted"/>